<feature type="transmembrane region" description="Helical" evidence="7">
    <location>
        <begin position="554"/>
        <end position="578"/>
    </location>
</feature>
<dbReference type="OrthoDB" id="18897at2"/>
<dbReference type="Proteomes" id="UP000031552">
    <property type="component" value="Unassembled WGS sequence"/>
</dbReference>
<dbReference type="GO" id="GO:0044874">
    <property type="term" value="P:lipoprotein localization to outer membrane"/>
    <property type="evidence" value="ECO:0007669"/>
    <property type="project" value="TreeGrafter"/>
</dbReference>
<gene>
    <name evidence="9" type="ORF">CSEC_0768</name>
</gene>
<comment type="subcellular location">
    <subcellularLocation>
        <location evidence="1">Cell membrane</location>
        <topology evidence="1">Multi-pass membrane protein</topology>
    </subcellularLocation>
</comment>
<evidence type="ECO:0000256" key="1">
    <source>
        <dbReference type="ARBA" id="ARBA00004651"/>
    </source>
</evidence>
<feature type="transmembrane region" description="Helical" evidence="7">
    <location>
        <begin position="598"/>
        <end position="623"/>
    </location>
</feature>
<proteinExistence type="inferred from homology"/>
<dbReference type="PANTHER" id="PTHR30489">
    <property type="entry name" value="LIPOPROTEIN-RELEASING SYSTEM TRANSMEMBRANE PROTEIN LOLE"/>
    <property type="match status" value="1"/>
</dbReference>
<keyword evidence="10" id="KW-1185">Reference proteome</keyword>
<evidence type="ECO:0000256" key="3">
    <source>
        <dbReference type="ARBA" id="ARBA00022475"/>
    </source>
</evidence>
<feature type="transmembrane region" description="Helical" evidence="7">
    <location>
        <begin position="20"/>
        <end position="44"/>
    </location>
</feature>
<dbReference type="InterPro" id="IPR003838">
    <property type="entry name" value="ABC3_permease_C"/>
</dbReference>
<evidence type="ECO:0000256" key="7">
    <source>
        <dbReference type="SAM" id="Phobius"/>
    </source>
</evidence>
<sequence>MRYYELSIALKYLTPRIRQLSVSIISLISIIVIALVVWLIVVFFSVTHGLEKTWTEKLISLTAPIRITPKEAYYQSYYHLIDSLSEASDYSAKSIEEKSLRKAGDPYNPLTDEAIPESFPLPLKNSDGSPKDLVKTAFNEINKIKGAKAASYRLAPSTLKLKMVRSTGKNLAEAGTVNFITTPAYLTVFDKSIPTLKKSLIPPREEDVENVLKTLAYSDENIQEESERIIAVDQETYKTRLIDFFSCVSVTSIQSNKIPLDCRDFKSKEPLYGVFLKGTIRQTIFIPKEKEGLSRLEKNLKEKGLRVVSGKLTSGGQKFEFFESDEGEKIALAYPEVYFDPFEPVQASLDPRDIKLRKFDEIQYRTDFQVQGRKLRKEIRLKDARIQGIQKGNYDKPNPFWVAKNNSVYEMPIPTERGEPILIPKAFKDSGVLIGDHGFLTYQTLTTSSLQEQRIPVFVAGFYDPGIFPLGARIILTTSDVLNMAFSPSFQNERMASEGIHVRLDDLAYTDDVKNQITKAFEKEGLTPYFNIESYKEYEFTKEIIQQLRSEKNLFTLLATVIIVVACSNIISMLIILVNDKKKEIGILRSMGSNTGSIGLIFGSAGVFMGFFGSVIGITGALFTLRYLNHLVDFISRMQGFDLFSSNIYGDELPSEISFEALAFVILATVIVSLIAGCIPAAKACLMKPNEILRAE</sequence>
<dbReference type="EMBL" id="CCEJ010000003">
    <property type="protein sequence ID" value="CDR33599.1"/>
    <property type="molecule type" value="Genomic_DNA"/>
</dbReference>
<evidence type="ECO:0000313" key="9">
    <source>
        <dbReference type="EMBL" id="CDR33599.1"/>
    </source>
</evidence>
<dbReference type="Pfam" id="PF02687">
    <property type="entry name" value="FtsX"/>
    <property type="match status" value="1"/>
</dbReference>
<keyword evidence="6 7" id="KW-0472">Membrane</keyword>
<dbReference type="eggNOG" id="COG4591">
    <property type="taxonomic scope" value="Bacteria"/>
</dbReference>
<name>A0A090DXT4_9BACT</name>
<dbReference type="AlphaFoldDB" id="A0A090DXT4"/>
<comment type="caution">
    <text evidence="9">The sequence shown here is derived from an EMBL/GenBank/DDBJ whole genome shotgun (WGS) entry which is preliminary data.</text>
</comment>
<evidence type="ECO:0000313" key="10">
    <source>
        <dbReference type="Proteomes" id="UP000031552"/>
    </source>
</evidence>
<evidence type="ECO:0000256" key="2">
    <source>
        <dbReference type="ARBA" id="ARBA00005236"/>
    </source>
</evidence>
<evidence type="ECO:0000256" key="6">
    <source>
        <dbReference type="ARBA" id="ARBA00023136"/>
    </source>
</evidence>
<organism evidence="9 10">
    <name type="scientific">Candidatus Criblamydia sequanensis CRIB-18</name>
    <dbReference type="NCBI Taxonomy" id="1437425"/>
    <lineage>
        <taxon>Bacteria</taxon>
        <taxon>Pseudomonadati</taxon>
        <taxon>Chlamydiota</taxon>
        <taxon>Chlamydiia</taxon>
        <taxon>Parachlamydiales</taxon>
        <taxon>Candidatus Criblamydiaceae</taxon>
        <taxon>Candidatus Criblamydia</taxon>
    </lineage>
</organism>
<accession>A0A090DXT4</accession>
<feature type="transmembrane region" description="Helical" evidence="7">
    <location>
        <begin position="661"/>
        <end position="682"/>
    </location>
</feature>
<comment type="similarity">
    <text evidence="2">Belongs to the ABC-4 integral membrane protein family. LolC/E subfamily.</text>
</comment>
<reference evidence="9" key="2">
    <citation type="submission" date="2014-09" db="EMBL/GenBank/DDBJ databases">
        <title>Criblamydia sequanensis harbors a mega-plasmid encoding arsenite resistance.</title>
        <authorList>
            <person name="Bertelli C."/>
            <person name="Goesmann A."/>
            <person name="Greub G."/>
        </authorList>
    </citation>
    <scope>NUCLEOTIDE SEQUENCE [LARGE SCALE GENOMIC DNA]</scope>
    <source>
        <strain evidence="9">CRIB-18</strain>
    </source>
</reference>
<keyword evidence="3" id="KW-1003">Cell membrane</keyword>
<feature type="domain" description="ABC3 transporter permease C-terminal" evidence="8">
    <location>
        <begin position="557"/>
        <end position="685"/>
    </location>
</feature>
<evidence type="ECO:0000259" key="8">
    <source>
        <dbReference type="Pfam" id="PF02687"/>
    </source>
</evidence>
<evidence type="ECO:0000256" key="4">
    <source>
        <dbReference type="ARBA" id="ARBA00022692"/>
    </source>
</evidence>
<reference evidence="9" key="1">
    <citation type="submission" date="2013-12" db="EMBL/GenBank/DDBJ databases">
        <authorList>
            <person name="Linke B."/>
        </authorList>
    </citation>
    <scope>NUCLEOTIDE SEQUENCE [LARGE SCALE GENOMIC DNA]</scope>
    <source>
        <strain evidence="9">CRIB-18</strain>
    </source>
</reference>
<keyword evidence="5 7" id="KW-1133">Transmembrane helix</keyword>
<dbReference type="RefSeq" id="WP_041017061.1">
    <property type="nucleotide sequence ID" value="NZ_CCEJ010000003.1"/>
</dbReference>
<protein>
    <submittedName>
        <fullName evidence="9">ABC-type transporter, permease subunit</fullName>
    </submittedName>
</protein>
<dbReference type="PANTHER" id="PTHR30489:SF0">
    <property type="entry name" value="LIPOPROTEIN-RELEASING SYSTEM TRANSMEMBRANE PROTEIN LOLE"/>
    <property type="match status" value="1"/>
</dbReference>
<keyword evidence="4 7" id="KW-0812">Transmembrane</keyword>
<evidence type="ECO:0000256" key="5">
    <source>
        <dbReference type="ARBA" id="ARBA00022989"/>
    </source>
</evidence>
<dbReference type="InterPro" id="IPR051447">
    <property type="entry name" value="Lipoprotein-release_system"/>
</dbReference>
<dbReference type="GO" id="GO:0098797">
    <property type="term" value="C:plasma membrane protein complex"/>
    <property type="evidence" value="ECO:0007669"/>
    <property type="project" value="TreeGrafter"/>
</dbReference>
<dbReference type="STRING" id="1437425.CSEC_0768"/>